<dbReference type="EnsemblMetazoa" id="XM_021043722.2">
    <property type="protein sequence ID" value="XP_020899381.1"/>
    <property type="gene ID" value="LOC110238078"/>
</dbReference>
<accession>A0A913X5T2</accession>
<protein>
    <recommendedName>
        <fullName evidence="9">Amino acid transporter transmembrane domain-containing protein</fullName>
    </recommendedName>
</protein>
<evidence type="ECO:0000313" key="10">
    <source>
        <dbReference type="EnsemblMetazoa" id="XP_020899381.1"/>
    </source>
</evidence>
<dbReference type="RefSeq" id="XP_020899381.1">
    <property type="nucleotide sequence ID" value="XM_021043722.2"/>
</dbReference>
<dbReference type="OrthoDB" id="294541at2759"/>
<evidence type="ECO:0000256" key="3">
    <source>
        <dbReference type="ARBA" id="ARBA00022989"/>
    </source>
</evidence>
<evidence type="ECO:0000256" key="5">
    <source>
        <dbReference type="ARBA" id="ARBA00023180"/>
    </source>
</evidence>
<feature type="region of interest" description="Disordered" evidence="7">
    <location>
        <begin position="138"/>
        <end position="168"/>
    </location>
</feature>
<feature type="transmembrane region" description="Helical" evidence="8">
    <location>
        <begin position="236"/>
        <end position="257"/>
    </location>
</feature>
<proteinExistence type="inferred from homology"/>
<sequence>MGAVTETGELYSAPVAFIYIFNLIIGVGALTMPKAFAAAGWIVSTIVICILAFMSFVTSTFMVEAMAAANAVLRIKEKNWGAINGEKSTTTSQDEEIFRENEPLINFTRVGQKPNLYDITTRVEMGQMARMFYGKSNMQDSTGSHPAAPSNATNHSQWKNVSSDSSEDHCWGNISKENVYRIYLLMFTVTLGPFAFFNVQKTKYLQMLTTVMRWLAFSMVIVLAVLRIFNGKGNKHVSAANFSGVPNLFGVCIYAFMCQHSLPSFITPMRDKSRVTCIFSLDFGIILLFYAVMSFSGMFAFNDLNDLYTLNFQNYTPFIHYFLALFPVFTLSTNFPIISITLRDNLKNLFYREGRQYSWTVDRLIFPIVTIIPPIGIAFATQNLEMLVGITGSYAGAGVQYVIPTTLVYCARKEIRSLITTYNNKHRSIFRQRSWLFFVLVWTVICVCFVSANHIITKK</sequence>
<organism evidence="10 11">
    <name type="scientific">Exaiptasia diaphana</name>
    <name type="common">Tropical sea anemone</name>
    <name type="synonym">Aiptasia pulchella</name>
    <dbReference type="NCBI Taxonomy" id="2652724"/>
    <lineage>
        <taxon>Eukaryota</taxon>
        <taxon>Metazoa</taxon>
        <taxon>Cnidaria</taxon>
        <taxon>Anthozoa</taxon>
        <taxon>Hexacorallia</taxon>
        <taxon>Actiniaria</taxon>
        <taxon>Aiptasiidae</taxon>
        <taxon>Exaiptasia</taxon>
    </lineage>
</organism>
<comment type="similarity">
    <text evidence="6">Belongs to the TMEM104 family.</text>
</comment>
<dbReference type="Proteomes" id="UP000887567">
    <property type="component" value="Unplaced"/>
</dbReference>
<feature type="transmembrane region" description="Helical" evidence="8">
    <location>
        <begin position="38"/>
        <end position="57"/>
    </location>
</feature>
<feature type="compositionally biased region" description="Polar residues" evidence="7">
    <location>
        <begin position="138"/>
        <end position="164"/>
    </location>
</feature>
<dbReference type="KEGG" id="epa:110238078"/>
<feature type="transmembrane region" description="Helical" evidence="8">
    <location>
        <begin position="435"/>
        <end position="456"/>
    </location>
</feature>
<keyword evidence="5" id="KW-0325">Glycoprotein</keyword>
<feature type="transmembrane region" description="Helical" evidence="8">
    <location>
        <begin position="12"/>
        <end position="31"/>
    </location>
</feature>
<evidence type="ECO:0000313" key="11">
    <source>
        <dbReference type="Proteomes" id="UP000887567"/>
    </source>
</evidence>
<evidence type="ECO:0000256" key="8">
    <source>
        <dbReference type="SAM" id="Phobius"/>
    </source>
</evidence>
<dbReference type="PANTHER" id="PTHR16189">
    <property type="entry name" value="TRANSMEMBRANE PROTEIN 104-RELATED"/>
    <property type="match status" value="1"/>
</dbReference>
<dbReference type="InterPro" id="IPR013057">
    <property type="entry name" value="AA_transpt_TM"/>
</dbReference>
<evidence type="ECO:0000256" key="7">
    <source>
        <dbReference type="SAM" id="MobiDB-lite"/>
    </source>
</evidence>
<keyword evidence="2 8" id="KW-0812">Transmembrane</keyword>
<dbReference type="PANTHER" id="PTHR16189:SF0">
    <property type="entry name" value="TRANSMEMBRANE PROTEIN 104"/>
    <property type="match status" value="1"/>
</dbReference>
<keyword evidence="4 8" id="KW-0472">Membrane</keyword>
<keyword evidence="3 8" id="KW-1133">Transmembrane helix</keyword>
<dbReference type="GeneID" id="110238078"/>
<evidence type="ECO:0000256" key="4">
    <source>
        <dbReference type="ARBA" id="ARBA00023136"/>
    </source>
</evidence>
<feature type="transmembrane region" description="Helical" evidence="8">
    <location>
        <begin position="180"/>
        <end position="199"/>
    </location>
</feature>
<feature type="domain" description="Amino acid transporter transmembrane" evidence="9">
    <location>
        <begin position="12"/>
        <end position="66"/>
    </location>
</feature>
<evidence type="ECO:0000256" key="2">
    <source>
        <dbReference type="ARBA" id="ARBA00022692"/>
    </source>
</evidence>
<feature type="transmembrane region" description="Helical" evidence="8">
    <location>
        <begin position="211"/>
        <end position="230"/>
    </location>
</feature>
<feature type="domain" description="Amino acid transporter transmembrane" evidence="9">
    <location>
        <begin position="178"/>
        <end position="414"/>
    </location>
</feature>
<dbReference type="AlphaFoldDB" id="A0A913X5T2"/>
<keyword evidence="11" id="KW-1185">Reference proteome</keyword>
<feature type="transmembrane region" description="Helical" evidence="8">
    <location>
        <begin position="278"/>
        <end position="301"/>
    </location>
</feature>
<evidence type="ECO:0000256" key="1">
    <source>
        <dbReference type="ARBA" id="ARBA00004141"/>
    </source>
</evidence>
<name>A0A913X5T2_EXADI</name>
<dbReference type="Pfam" id="PF01490">
    <property type="entry name" value="Aa_trans"/>
    <property type="match status" value="2"/>
</dbReference>
<feature type="transmembrane region" description="Helical" evidence="8">
    <location>
        <begin position="363"/>
        <end position="380"/>
    </location>
</feature>
<evidence type="ECO:0000259" key="9">
    <source>
        <dbReference type="Pfam" id="PF01490"/>
    </source>
</evidence>
<feature type="transmembrane region" description="Helical" evidence="8">
    <location>
        <begin position="321"/>
        <end position="342"/>
    </location>
</feature>
<comment type="subcellular location">
    <subcellularLocation>
        <location evidence="1">Membrane</location>
        <topology evidence="1">Multi-pass membrane protein</topology>
    </subcellularLocation>
</comment>
<evidence type="ECO:0000256" key="6">
    <source>
        <dbReference type="ARBA" id="ARBA00038166"/>
    </source>
</evidence>
<feature type="transmembrane region" description="Helical" evidence="8">
    <location>
        <begin position="386"/>
        <end position="410"/>
    </location>
</feature>
<dbReference type="GO" id="GO:0016020">
    <property type="term" value="C:membrane"/>
    <property type="evidence" value="ECO:0007669"/>
    <property type="project" value="UniProtKB-SubCell"/>
</dbReference>
<reference evidence="10" key="1">
    <citation type="submission" date="2022-11" db="UniProtKB">
        <authorList>
            <consortium name="EnsemblMetazoa"/>
        </authorList>
    </citation>
    <scope>IDENTIFICATION</scope>
</reference>
<dbReference type="OMA" id="GHREGHP"/>